<keyword evidence="1" id="KW-0175">Coiled coil</keyword>
<proteinExistence type="predicted"/>
<dbReference type="AlphaFoldDB" id="A0A7K4MKB7"/>
<sequence length="615" mass="71887">MSSTPTLFLVNSEYPLTELNKQINEHSDYIIISFDVDTHKKLSKIGLDHEISDNYLSENEIDEAQKSAYFFGKWYENSEIKKYLMYENVNVAQLFHEQTVVFLSQFFKNFFEIENILKKFPNSKIFSTSNIFQISKIFSNSSTKIDNSKNKNIEFAHDKVRYNIKIGKKYFLFLIPKTYYLKIKKTSEYFYNKIFGFNKNIPKTNDLILLIEFHTIRFKKLFLESNKNPLLVYYGRRRPAIWNNESLSIFRRSKSKIITPELLPISNSKFKNKKLEFLIQFNNLWKENNSIDVYFSIHEKSFWNVLKPIWHDLLHSRIDEAITEIELAKKMFETYKIKSIVVLSEVGMTEQIIVSLSKVYNIPVFLLQAGYTYDTIEAIDTNISQSVYPDKANKFLVWGEISKSDAIKNGKIFPENIIQVGCPRYDNLFNTQNLSDDYILLATSGPREMHIRGMIIKNYENYEKSIEKICQIISKLNKKLIIKLHPGSNEYNITKIVKKINPDFEVVTTGDILPLIRSCSIMIVTGLSTSILEGQILQKPVISVPIIDYKLGNPEIFKSKSCIVSTIDELENEIKKLLTNNDYKKQNLKLANDFLKNYFTYPNNASKQMLNFLQK</sequence>
<name>A0A7K4MKB7_9ARCH</name>
<reference evidence="2 3" key="1">
    <citation type="journal article" date="2019" name="Environ. Microbiol.">
        <title>Genomics insights into ecotype formation of ammonia-oxidizing archaea in the deep ocean.</title>
        <authorList>
            <person name="Wang Y."/>
            <person name="Huang J.M."/>
            <person name="Cui G.J."/>
            <person name="Nunoura T."/>
            <person name="Takaki Y."/>
            <person name="Li W.L."/>
            <person name="Li J."/>
            <person name="Gao Z.M."/>
            <person name="Takai K."/>
            <person name="Zhang A.Q."/>
            <person name="Stepanauskas R."/>
        </authorList>
    </citation>
    <scope>NUCLEOTIDE SEQUENCE [LARGE SCALE GENOMIC DNA]</scope>
    <source>
        <strain evidence="2 3">C4</strain>
    </source>
</reference>
<evidence type="ECO:0000256" key="1">
    <source>
        <dbReference type="SAM" id="Coils"/>
    </source>
</evidence>
<organism evidence="2 3">
    <name type="scientific">Marine Group I thaumarchaeote</name>
    <dbReference type="NCBI Taxonomy" id="2511932"/>
    <lineage>
        <taxon>Archaea</taxon>
        <taxon>Nitrososphaerota</taxon>
        <taxon>Marine Group I</taxon>
    </lineage>
</organism>
<dbReference type="EMBL" id="JACATK010000005">
    <property type="protein sequence ID" value="NWJ29651.1"/>
    <property type="molecule type" value="Genomic_DNA"/>
</dbReference>
<dbReference type="Proteomes" id="UP000568446">
    <property type="component" value="Unassembled WGS sequence"/>
</dbReference>
<dbReference type="SUPFAM" id="SSF53756">
    <property type="entry name" value="UDP-Glycosyltransferase/glycogen phosphorylase"/>
    <property type="match status" value="1"/>
</dbReference>
<comment type="caution">
    <text evidence="2">The sequence shown here is derived from an EMBL/GenBank/DDBJ whole genome shotgun (WGS) entry which is preliminary data.</text>
</comment>
<evidence type="ECO:0008006" key="4">
    <source>
        <dbReference type="Google" id="ProtNLM"/>
    </source>
</evidence>
<gene>
    <name evidence="2" type="ORF">HX850_01855</name>
</gene>
<accession>A0A7K4MKB7</accession>
<evidence type="ECO:0000313" key="2">
    <source>
        <dbReference type="EMBL" id="NWJ29651.1"/>
    </source>
</evidence>
<protein>
    <recommendedName>
        <fullName evidence="4">UDP-N-acetylglucosamine 2-epimerase domain-containing protein</fullName>
    </recommendedName>
</protein>
<evidence type="ECO:0000313" key="3">
    <source>
        <dbReference type="Proteomes" id="UP000568446"/>
    </source>
</evidence>
<feature type="coiled-coil region" evidence="1">
    <location>
        <begin position="560"/>
        <end position="587"/>
    </location>
</feature>